<proteinExistence type="predicted"/>
<comment type="caution">
    <text evidence="2">The sequence shown here is derived from an EMBL/GenBank/DDBJ whole genome shotgun (WGS) entry which is preliminary data.</text>
</comment>
<reference evidence="2 3" key="1">
    <citation type="submission" date="2015-11" db="EMBL/GenBank/DDBJ databases">
        <title>Draft genome sequence of Agrobacterium sp. R89-1.</title>
        <authorList>
            <person name="Zahradnik J."/>
            <person name="Kyslikova E."/>
            <person name="Palyzova A."/>
            <person name="Kyslik P."/>
        </authorList>
    </citation>
    <scope>NUCLEOTIDE SEQUENCE [LARGE SCALE GENOMIC DNA]</scope>
    <source>
        <strain evidence="2 3">R89-1</strain>
    </source>
</reference>
<evidence type="ECO:0000313" key="3">
    <source>
        <dbReference type="Proteomes" id="UP000070498"/>
    </source>
</evidence>
<organism evidence="2 3">
    <name type="scientific">Agrobacterium bohemicum</name>
    <dbReference type="NCBI Taxonomy" id="2052828"/>
    <lineage>
        <taxon>Bacteria</taxon>
        <taxon>Pseudomonadati</taxon>
        <taxon>Pseudomonadota</taxon>
        <taxon>Alphaproteobacteria</taxon>
        <taxon>Hyphomicrobiales</taxon>
        <taxon>Rhizobiaceae</taxon>
        <taxon>Rhizobium/Agrobacterium group</taxon>
        <taxon>Agrobacterium</taxon>
    </lineage>
</organism>
<dbReference type="AlphaFoldDB" id="A0A135NYF7"/>
<dbReference type="EMBL" id="LNUW01000038">
    <property type="protein sequence ID" value="KXG84166.1"/>
    <property type="molecule type" value="Genomic_DNA"/>
</dbReference>
<sequence>MAPKASKGDKAWEGVVIVGPPGVRKSEASPSDDYLPRGNLAARRTEFAAKIYDTRGRTVMERWTILKQIGTLPNGRRRNGFRSLAKTPLKGLKK</sequence>
<dbReference type="Proteomes" id="UP000070498">
    <property type="component" value="Unassembled WGS sequence"/>
</dbReference>
<accession>A0A135NYF7</accession>
<protein>
    <submittedName>
        <fullName evidence="2">Uncharacterized protein</fullName>
    </submittedName>
</protein>
<name>A0A135NYF7_9HYPH</name>
<evidence type="ECO:0000313" key="2">
    <source>
        <dbReference type="EMBL" id="KXG84166.1"/>
    </source>
</evidence>
<evidence type="ECO:0000256" key="1">
    <source>
        <dbReference type="SAM" id="MobiDB-lite"/>
    </source>
</evidence>
<keyword evidence="3" id="KW-1185">Reference proteome</keyword>
<gene>
    <name evidence="2" type="ORF">ATO67_14295</name>
</gene>
<dbReference type="STRING" id="2052828.ATO67_14295"/>
<feature type="region of interest" description="Disordered" evidence="1">
    <location>
        <begin position="74"/>
        <end position="94"/>
    </location>
</feature>